<comment type="caution">
    <text evidence="3">The sequence shown here is derived from an EMBL/GenBank/DDBJ whole genome shotgun (WGS) entry which is preliminary data.</text>
</comment>
<dbReference type="GO" id="GO:0006310">
    <property type="term" value="P:DNA recombination"/>
    <property type="evidence" value="ECO:0007669"/>
    <property type="project" value="UniProtKB-KW"/>
</dbReference>
<gene>
    <name evidence="3" type="ORF">FG385_07740</name>
</gene>
<evidence type="ECO:0000313" key="3">
    <source>
        <dbReference type="EMBL" id="TNC27617.1"/>
    </source>
</evidence>
<evidence type="ECO:0000259" key="2">
    <source>
        <dbReference type="PROSITE" id="PS51898"/>
    </source>
</evidence>
<dbReference type="SUPFAM" id="SSF56349">
    <property type="entry name" value="DNA breaking-rejoining enzymes"/>
    <property type="match status" value="1"/>
</dbReference>
<proteinExistence type="predicted"/>
<evidence type="ECO:0000256" key="1">
    <source>
        <dbReference type="ARBA" id="ARBA00023172"/>
    </source>
</evidence>
<dbReference type="Gene3D" id="1.10.443.10">
    <property type="entry name" value="Intergrase catalytic core"/>
    <property type="match status" value="1"/>
</dbReference>
<dbReference type="InterPro" id="IPR002104">
    <property type="entry name" value="Integrase_catalytic"/>
</dbReference>
<dbReference type="InterPro" id="IPR013762">
    <property type="entry name" value="Integrase-like_cat_sf"/>
</dbReference>
<organism evidence="3 4">
    <name type="scientific">Amycolatopsis alkalitolerans</name>
    <dbReference type="NCBI Taxonomy" id="2547244"/>
    <lineage>
        <taxon>Bacteria</taxon>
        <taxon>Bacillati</taxon>
        <taxon>Actinomycetota</taxon>
        <taxon>Actinomycetes</taxon>
        <taxon>Pseudonocardiales</taxon>
        <taxon>Pseudonocardiaceae</taxon>
        <taxon>Amycolatopsis</taxon>
    </lineage>
</organism>
<protein>
    <recommendedName>
        <fullName evidence="2">Tyr recombinase domain-containing protein</fullName>
    </recommendedName>
</protein>
<dbReference type="EMBL" id="VDFW01000005">
    <property type="protein sequence ID" value="TNC27617.1"/>
    <property type="molecule type" value="Genomic_DNA"/>
</dbReference>
<dbReference type="AlphaFoldDB" id="A0A5C4M5I5"/>
<dbReference type="GO" id="GO:0003677">
    <property type="term" value="F:DNA binding"/>
    <property type="evidence" value="ECO:0007669"/>
    <property type="project" value="InterPro"/>
</dbReference>
<name>A0A5C4M5I5_9PSEU</name>
<dbReference type="InterPro" id="IPR011010">
    <property type="entry name" value="DNA_brk_join_enz"/>
</dbReference>
<accession>A0A5C4M5I5</accession>
<reference evidence="3 4" key="1">
    <citation type="submission" date="2019-06" db="EMBL/GenBank/DDBJ databases">
        <title>Amycolatopsis alkalitolerans sp. nov., isolated from Gastrodia elata Blume.</title>
        <authorList>
            <person name="Narsing Rao M.P."/>
            <person name="Li W.J."/>
        </authorList>
    </citation>
    <scope>NUCLEOTIDE SEQUENCE [LARGE SCALE GENOMIC DNA]</scope>
    <source>
        <strain evidence="3 4">SYSUP0005</strain>
    </source>
</reference>
<sequence>MRHTCATWLLLGGATLREAMELLGHASISTTGNIYGHVLDEAKRRMAEQMNRLAED</sequence>
<feature type="domain" description="Tyr recombinase" evidence="2">
    <location>
        <begin position="1"/>
        <end position="51"/>
    </location>
</feature>
<dbReference type="Pfam" id="PF00589">
    <property type="entry name" value="Phage_integrase"/>
    <property type="match status" value="1"/>
</dbReference>
<dbReference type="Proteomes" id="UP000305546">
    <property type="component" value="Unassembled WGS sequence"/>
</dbReference>
<dbReference type="RefSeq" id="WP_139095940.1">
    <property type="nucleotide sequence ID" value="NZ_VDFW01000005.1"/>
</dbReference>
<dbReference type="PROSITE" id="PS51898">
    <property type="entry name" value="TYR_RECOMBINASE"/>
    <property type="match status" value="1"/>
</dbReference>
<keyword evidence="1" id="KW-0233">DNA recombination</keyword>
<keyword evidence="4" id="KW-1185">Reference proteome</keyword>
<dbReference type="GO" id="GO:0015074">
    <property type="term" value="P:DNA integration"/>
    <property type="evidence" value="ECO:0007669"/>
    <property type="project" value="InterPro"/>
</dbReference>
<dbReference type="OrthoDB" id="3175606at2"/>
<evidence type="ECO:0000313" key="4">
    <source>
        <dbReference type="Proteomes" id="UP000305546"/>
    </source>
</evidence>